<dbReference type="STRING" id="272562.CA_C1703"/>
<dbReference type="CDD" id="cd18773">
    <property type="entry name" value="PDC1_HK_sensor"/>
    <property type="match status" value="1"/>
</dbReference>
<evidence type="ECO:0000256" key="1">
    <source>
        <dbReference type="ARBA" id="ARBA00023224"/>
    </source>
</evidence>
<dbReference type="KEGG" id="cac:CA_C1703"/>
<dbReference type="Pfam" id="PF00015">
    <property type="entry name" value="MCPsignal"/>
    <property type="match status" value="1"/>
</dbReference>
<evidence type="ECO:0000313" key="5">
    <source>
        <dbReference type="EMBL" id="AAK79669.1"/>
    </source>
</evidence>
<dbReference type="GO" id="GO:0006935">
    <property type="term" value="P:chemotaxis"/>
    <property type="evidence" value="ECO:0007669"/>
    <property type="project" value="InterPro"/>
</dbReference>
<keyword evidence="1 3" id="KW-0807">Transducer</keyword>
<evidence type="ECO:0000256" key="2">
    <source>
        <dbReference type="ARBA" id="ARBA00029447"/>
    </source>
</evidence>
<evidence type="ECO:0000259" key="4">
    <source>
        <dbReference type="PROSITE" id="PS50111"/>
    </source>
</evidence>
<name>Q97IE5_CLOAB</name>
<sequence>MTSKPVITFANPIKDDDGNTLGVVGKTIFVDYFSKRFDSFKYMGNSTKLLSLNAAIEASRLGEEGKGFGVVASEIKKLSNNVETQIVNIGEIVAQINEKIVNMKDKMTSLNRDYKD</sequence>
<dbReference type="PIR" id="B97110">
    <property type="entry name" value="B97110"/>
</dbReference>
<dbReference type="AlphaFoldDB" id="Q97IE5"/>
<dbReference type="RefSeq" id="WP_010965010.1">
    <property type="nucleotide sequence ID" value="NC_003030.1"/>
</dbReference>
<dbReference type="GO" id="GO:0007165">
    <property type="term" value="P:signal transduction"/>
    <property type="evidence" value="ECO:0007669"/>
    <property type="project" value="UniProtKB-KW"/>
</dbReference>
<dbReference type="InterPro" id="IPR004089">
    <property type="entry name" value="MCPsignal_dom"/>
</dbReference>
<dbReference type="PANTHER" id="PTHR32089">
    <property type="entry name" value="METHYL-ACCEPTING CHEMOTAXIS PROTEIN MCPB"/>
    <property type="match status" value="1"/>
</dbReference>
<dbReference type="PRINTS" id="PR00260">
    <property type="entry name" value="CHEMTRNSDUCR"/>
</dbReference>
<comment type="similarity">
    <text evidence="2">Belongs to the methyl-accepting chemotaxis (MCP) protein family.</text>
</comment>
<keyword evidence="6" id="KW-1185">Reference proteome</keyword>
<protein>
    <submittedName>
        <fullName evidence="5">Methyl-accepting chemotaxis protein</fullName>
    </submittedName>
</protein>
<accession>Q97IE5</accession>
<evidence type="ECO:0000313" key="6">
    <source>
        <dbReference type="Proteomes" id="UP000000814"/>
    </source>
</evidence>
<proteinExistence type="inferred from homology"/>
<evidence type="ECO:0000256" key="3">
    <source>
        <dbReference type="PROSITE-ProRule" id="PRU00284"/>
    </source>
</evidence>
<dbReference type="eggNOG" id="COG0840">
    <property type="taxonomic scope" value="Bacteria"/>
</dbReference>
<dbReference type="GeneID" id="79984151"/>
<gene>
    <name evidence="5" type="ordered locus">CA_C1703</name>
</gene>
<dbReference type="PROSITE" id="PS50111">
    <property type="entry name" value="CHEMOTAXIS_TRANSDUC_2"/>
    <property type="match status" value="1"/>
</dbReference>
<organism evidence="5 6">
    <name type="scientific">Clostridium acetobutylicum (strain ATCC 824 / DSM 792 / JCM 1419 / IAM 19013 / LMG 5710 / NBRC 13948 / NRRL B-527 / VKM B-1787 / 2291 / W)</name>
    <dbReference type="NCBI Taxonomy" id="272562"/>
    <lineage>
        <taxon>Bacteria</taxon>
        <taxon>Bacillati</taxon>
        <taxon>Bacillota</taxon>
        <taxon>Clostridia</taxon>
        <taxon>Eubacteriales</taxon>
        <taxon>Clostridiaceae</taxon>
        <taxon>Clostridium</taxon>
    </lineage>
</organism>
<dbReference type="PANTHER" id="PTHR32089:SF112">
    <property type="entry name" value="LYSOZYME-LIKE PROTEIN-RELATED"/>
    <property type="match status" value="1"/>
</dbReference>
<reference evidence="5 6" key="1">
    <citation type="journal article" date="2001" name="J. Bacteriol.">
        <title>Genome sequence and comparative analysis of the solvent-producing bacterium Clostridium acetobutylicum.</title>
        <authorList>
            <person name="Nolling J."/>
            <person name="Breton G."/>
            <person name="Omelchenko M.V."/>
            <person name="Makarova K.S."/>
            <person name="Zeng Q."/>
            <person name="Gibson R."/>
            <person name="Lee H.M."/>
            <person name="Dubois J."/>
            <person name="Qiu D."/>
            <person name="Hitti J."/>
            <person name="Wolf Y.I."/>
            <person name="Tatusov R.L."/>
            <person name="Sabathe F."/>
            <person name="Doucette-Stamm L."/>
            <person name="Soucaille P."/>
            <person name="Daly M.J."/>
            <person name="Bennett G.N."/>
            <person name="Koonin E.V."/>
            <person name="Smith D.R."/>
        </authorList>
    </citation>
    <scope>NUCLEOTIDE SEQUENCE [LARGE SCALE GENOMIC DNA]</scope>
    <source>
        <strain evidence="6">ATCC 824 / DSM 792 / JCM 1419 / LMG 5710 / VKM B-1787</strain>
    </source>
</reference>
<dbReference type="EMBL" id="AE001437">
    <property type="protein sequence ID" value="AAK79669.1"/>
    <property type="molecule type" value="Genomic_DNA"/>
</dbReference>
<dbReference type="Proteomes" id="UP000000814">
    <property type="component" value="Chromosome"/>
</dbReference>
<feature type="domain" description="Methyl-accepting transducer" evidence="4">
    <location>
        <begin position="43"/>
        <end position="116"/>
    </location>
</feature>
<dbReference type="InterPro" id="IPR004090">
    <property type="entry name" value="Chemotax_Me-accpt_rcpt"/>
</dbReference>
<dbReference type="HOGENOM" id="CLU_2092479_0_0_9"/>
<dbReference type="GO" id="GO:0004888">
    <property type="term" value="F:transmembrane signaling receptor activity"/>
    <property type="evidence" value="ECO:0007669"/>
    <property type="project" value="InterPro"/>
</dbReference>
<dbReference type="SUPFAM" id="SSF58104">
    <property type="entry name" value="Methyl-accepting chemotaxis protein (MCP) signaling domain"/>
    <property type="match status" value="1"/>
</dbReference>
<dbReference type="GO" id="GO:0016020">
    <property type="term" value="C:membrane"/>
    <property type="evidence" value="ECO:0007669"/>
    <property type="project" value="InterPro"/>
</dbReference>
<dbReference type="Gene3D" id="1.10.287.950">
    <property type="entry name" value="Methyl-accepting chemotaxis protein"/>
    <property type="match status" value="1"/>
</dbReference>